<evidence type="ECO:0000256" key="3">
    <source>
        <dbReference type="ARBA" id="ARBA00023136"/>
    </source>
</evidence>
<dbReference type="GO" id="GO:0005524">
    <property type="term" value="F:ATP binding"/>
    <property type="evidence" value="ECO:0007669"/>
    <property type="project" value="InterPro"/>
</dbReference>
<evidence type="ECO:0000256" key="1">
    <source>
        <dbReference type="ARBA" id="ARBA00022692"/>
    </source>
</evidence>
<protein>
    <submittedName>
        <fullName evidence="5">ABC transporter C family member 2</fullName>
    </submittedName>
</protein>
<evidence type="ECO:0000256" key="2">
    <source>
        <dbReference type="ARBA" id="ARBA00022989"/>
    </source>
</evidence>
<dbReference type="EMBL" id="QGNW01001481">
    <property type="protein sequence ID" value="RVW39525.1"/>
    <property type="molecule type" value="Genomic_DNA"/>
</dbReference>
<organism evidence="5 6">
    <name type="scientific">Vitis vinifera</name>
    <name type="common">Grape</name>
    <dbReference type="NCBI Taxonomy" id="29760"/>
    <lineage>
        <taxon>Eukaryota</taxon>
        <taxon>Viridiplantae</taxon>
        <taxon>Streptophyta</taxon>
        <taxon>Embryophyta</taxon>
        <taxon>Tracheophyta</taxon>
        <taxon>Spermatophyta</taxon>
        <taxon>Magnoliopsida</taxon>
        <taxon>eudicotyledons</taxon>
        <taxon>Gunneridae</taxon>
        <taxon>Pentapetalae</taxon>
        <taxon>rosids</taxon>
        <taxon>Vitales</taxon>
        <taxon>Vitaceae</taxon>
        <taxon>Viteae</taxon>
        <taxon>Vitis</taxon>
    </lineage>
</organism>
<dbReference type="Gene3D" id="1.20.1560.10">
    <property type="entry name" value="ABC transporter type 1, transmembrane domain"/>
    <property type="match status" value="1"/>
</dbReference>
<dbReference type="AlphaFoldDB" id="A0A438DVJ7"/>
<dbReference type="GO" id="GO:0016020">
    <property type="term" value="C:membrane"/>
    <property type="evidence" value="ECO:0007669"/>
    <property type="project" value="InterPro"/>
</dbReference>
<proteinExistence type="predicted"/>
<gene>
    <name evidence="5" type="primary">ABCC2_4</name>
    <name evidence="5" type="ORF">CK203_085941</name>
</gene>
<evidence type="ECO:0000313" key="5">
    <source>
        <dbReference type="EMBL" id="RVW39525.1"/>
    </source>
</evidence>
<sequence length="224" mass="24825">MLVTPQIANAAKYKPHNLVLFADLSYCITLHISTKKKSGDVQCNSFILNSIPVIVTVTSFGAFTLLGGDLTPARAFTSLSLFAVLRFPLNMLPNLITQVLSFNLCYVYVLSSSAESPMQLFDQGKVETQKYLNALDLERSITRLLMHIQYSSTQKLSSQCGLEKFSVGVQWLTTSVVVTAHVSIQRLEQLFLTEERVLAPNPTLEPGLPAISIKDGYFSWDSKV</sequence>
<evidence type="ECO:0000313" key="6">
    <source>
        <dbReference type="Proteomes" id="UP000288805"/>
    </source>
</evidence>
<keyword evidence="2 4" id="KW-1133">Transmembrane helix</keyword>
<evidence type="ECO:0000256" key="4">
    <source>
        <dbReference type="SAM" id="Phobius"/>
    </source>
</evidence>
<keyword evidence="1 4" id="KW-0812">Transmembrane</keyword>
<feature type="transmembrane region" description="Helical" evidence="4">
    <location>
        <begin position="87"/>
        <end position="109"/>
    </location>
</feature>
<reference evidence="5 6" key="1">
    <citation type="journal article" date="2018" name="PLoS Genet.">
        <title>Population sequencing reveals clonal diversity and ancestral inbreeding in the grapevine cultivar Chardonnay.</title>
        <authorList>
            <person name="Roach M.J."/>
            <person name="Johnson D.L."/>
            <person name="Bohlmann J."/>
            <person name="van Vuuren H.J."/>
            <person name="Jones S.J."/>
            <person name="Pretorius I.S."/>
            <person name="Schmidt S.A."/>
            <person name="Borneman A.R."/>
        </authorList>
    </citation>
    <scope>NUCLEOTIDE SEQUENCE [LARGE SCALE GENOMIC DNA]</scope>
    <source>
        <strain evidence="6">cv. Chardonnay</strain>
        <tissue evidence="5">Leaf</tissue>
    </source>
</reference>
<name>A0A438DVJ7_VITVI</name>
<dbReference type="Proteomes" id="UP000288805">
    <property type="component" value="Unassembled WGS sequence"/>
</dbReference>
<dbReference type="InterPro" id="IPR036640">
    <property type="entry name" value="ABC1_TM_sf"/>
</dbReference>
<comment type="caution">
    <text evidence="5">The sequence shown here is derived from an EMBL/GenBank/DDBJ whole genome shotgun (WGS) entry which is preliminary data.</text>
</comment>
<accession>A0A438DVJ7</accession>
<feature type="transmembrane region" description="Helical" evidence="4">
    <location>
        <begin position="46"/>
        <end position="67"/>
    </location>
</feature>
<keyword evidence="3 4" id="KW-0472">Membrane</keyword>